<dbReference type="RefSeq" id="WP_139677501.1">
    <property type="nucleotide sequence ID" value="NZ_VDMN01000003.1"/>
</dbReference>
<evidence type="ECO:0000256" key="6">
    <source>
        <dbReference type="ARBA" id="ARBA00022833"/>
    </source>
</evidence>
<dbReference type="CDD" id="cd16833">
    <property type="entry name" value="YfiH"/>
    <property type="match status" value="1"/>
</dbReference>
<dbReference type="GO" id="GO:0017061">
    <property type="term" value="F:S-methyl-5-thioadenosine phosphorylase activity"/>
    <property type="evidence" value="ECO:0007669"/>
    <property type="project" value="UniProtKB-EC"/>
</dbReference>
<dbReference type="OrthoDB" id="4279at2"/>
<dbReference type="Proteomes" id="UP000311605">
    <property type="component" value="Unassembled WGS sequence"/>
</dbReference>
<dbReference type="Pfam" id="PF02578">
    <property type="entry name" value="Cu-oxidase_4"/>
    <property type="match status" value="1"/>
</dbReference>
<gene>
    <name evidence="11" type="primary">pgeF</name>
    <name evidence="11" type="ORF">FHP24_17500</name>
</gene>
<evidence type="ECO:0000256" key="5">
    <source>
        <dbReference type="ARBA" id="ARBA00022801"/>
    </source>
</evidence>
<dbReference type="PANTHER" id="PTHR30616">
    <property type="entry name" value="UNCHARACTERIZED PROTEIN YFIH"/>
    <property type="match status" value="1"/>
</dbReference>
<keyword evidence="3" id="KW-0808">Transferase</keyword>
<evidence type="ECO:0000313" key="12">
    <source>
        <dbReference type="Proteomes" id="UP000311605"/>
    </source>
</evidence>
<name>A0A5C4XIJ8_9HYPH</name>
<comment type="similarity">
    <text evidence="2 10">Belongs to the purine nucleoside phosphorylase YfiH/LACC1 family.</text>
</comment>
<comment type="catalytic activity">
    <reaction evidence="8">
        <text>adenosine + phosphate = alpha-D-ribose 1-phosphate + adenine</text>
        <dbReference type="Rhea" id="RHEA:27642"/>
        <dbReference type="ChEBI" id="CHEBI:16335"/>
        <dbReference type="ChEBI" id="CHEBI:16708"/>
        <dbReference type="ChEBI" id="CHEBI:43474"/>
        <dbReference type="ChEBI" id="CHEBI:57720"/>
        <dbReference type="EC" id="2.4.2.1"/>
    </reaction>
    <physiologicalReaction direction="left-to-right" evidence="8">
        <dbReference type="Rhea" id="RHEA:27643"/>
    </physiologicalReaction>
</comment>
<keyword evidence="6" id="KW-0862">Zinc</keyword>
<evidence type="ECO:0000256" key="4">
    <source>
        <dbReference type="ARBA" id="ARBA00022723"/>
    </source>
</evidence>
<dbReference type="AlphaFoldDB" id="A0A5C4XIJ8"/>
<keyword evidence="5" id="KW-0378">Hydrolase</keyword>
<dbReference type="InterPro" id="IPR011324">
    <property type="entry name" value="Cytotoxic_necrot_fac-like_cat"/>
</dbReference>
<keyword evidence="12" id="KW-1185">Reference proteome</keyword>
<accession>A0A5C4XIJ8</accession>
<dbReference type="EMBL" id="VDMN01000003">
    <property type="protein sequence ID" value="TNM63009.1"/>
    <property type="molecule type" value="Genomic_DNA"/>
</dbReference>
<evidence type="ECO:0000256" key="2">
    <source>
        <dbReference type="ARBA" id="ARBA00007353"/>
    </source>
</evidence>
<dbReference type="SUPFAM" id="SSF64438">
    <property type="entry name" value="CNF1/YfiH-like putative cysteine hydrolases"/>
    <property type="match status" value="1"/>
</dbReference>
<protein>
    <recommendedName>
        <fullName evidence="10">Purine nucleoside phosphorylase</fullName>
    </recommendedName>
</protein>
<evidence type="ECO:0000256" key="3">
    <source>
        <dbReference type="ARBA" id="ARBA00022679"/>
    </source>
</evidence>
<comment type="catalytic activity">
    <reaction evidence="1">
        <text>inosine + phosphate = alpha-D-ribose 1-phosphate + hypoxanthine</text>
        <dbReference type="Rhea" id="RHEA:27646"/>
        <dbReference type="ChEBI" id="CHEBI:17368"/>
        <dbReference type="ChEBI" id="CHEBI:17596"/>
        <dbReference type="ChEBI" id="CHEBI:43474"/>
        <dbReference type="ChEBI" id="CHEBI:57720"/>
        <dbReference type="EC" id="2.4.2.1"/>
    </reaction>
    <physiologicalReaction direction="left-to-right" evidence="1">
        <dbReference type="Rhea" id="RHEA:27647"/>
    </physiologicalReaction>
</comment>
<proteinExistence type="inferred from homology"/>
<dbReference type="InterPro" id="IPR003730">
    <property type="entry name" value="Cu_polyphenol_OxRdtase"/>
</dbReference>
<keyword evidence="4" id="KW-0479">Metal-binding</keyword>
<comment type="catalytic activity">
    <reaction evidence="7">
        <text>adenosine + H2O + H(+) = inosine + NH4(+)</text>
        <dbReference type="Rhea" id="RHEA:24408"/>
        <dbReference type="ChEBI" id="CHEBI:15377"/>
        <dbReference type="ChEBI" id="CHEBI:15378"/>
        <dbReference type="ChEBI" id="CHEBI:16335"/>
        <dbReference type="ChEBI" id="CHEBI:17596"/>
        <dbReference type="ChEBI" id="CHEBI:28938"/>
        <dbReference type="EC" id="3.5.4.4"/>
    </reaction>
    <physiologicalReaction direction="left-to-right" evidence="7">
        <dbReference type="Rhea" id="RHEA:24409"/>
    </physiologicalReaction>
</comment>
<evidence type="ECO:0000256" key="1">
    <source>
        <dbReference type="ARBA" id="ARBA00000553"/>
    </source>
</evidence>
<dbReference type="InterPro" id="IPR038371">
    <property type="entry name" value="Cu_polyphenol_OxRdtase_sf"/>
</dbReference>
<evidence type="ECO:0000256" key="10">
    <source>
        <dbReference type="RuleBase" id="RU361274"/>
    </source>
</evidence>
<evidence type="ECO:0000256" key="9">
    <source>
        <dbReference type="ARBA" id="ARBA00049893"/>
    </source>
</evidence>
<organism evidence="11 12">
    <name type="scientific">Aliirhizobium smilacinae</name>
    <dbReference type="NCBI Taxonomy" id="1395944"/>
    <lineage>
        <taxon>Bacteria</taxon>
        <taxon>Pseudomonadati</taxon>
        <taxon>Pseudomonadota</taxon>
        <taxon>Alphaproteobacteria</taxon>
        <taxon>Hyphomicrobiales</taxon>
        <taxon>Rhizobiaceae</taxon>
        <taxon>Aliirhizobium</taxon>
    </lineage>
</organism>
<evidence type="ECO:0000256" key="7">
    <source>
        <dbReference type="ARBA" id="ARBA00047989"/>
    </source>
</evidence>
<dbReference type="GO" id="GO:0016787">
    <property type="term" value="F:hydrolase activity"/>
    <property type="evidence" value="ECO:0007669"/>
    <property type="project" value="UniProtKB-KW"/>
</dbReference>
<dbReference type="GO" id="GO:0005507">
    <property type="term" value="F:copper ion binding"/>
    <property type="evidence" value="ECO:0007669"/>
    <property type="project" value="TreeGrafter"/>
</dbReference>
<dbReference type="NCBIfam" id="TIGR00726">
    <property type="entry name" value="peptidoglycan editing factor PgeF"/>
    <property type="match status" value="1"/>
</dbReference>
<evidence type="ECO:0000256" key="8">
    <source>
        <dbReference type="ARBA" id="ARBA00048968"/>
    </source>
</evidence>
<sequence>MPKNDLPLPIESTLLRERAGARIRHGFFTRTGGVSEGIYAGLNVGIGSDDDRDRVIENRARVAAWFDLPLDRLATLHQIHSPDVIVVDEQSAASERPKADAMVTNVPGIVLGVLSADCGPILFADAEAGVIGAAHAGWKGALHGVLENTVEAMVSLGADRSRITAVLGPSIGPESYEVGPEFVANFKAVDPSYEVFFSASDKPGHAMFDLPSLTVRRLTEAGVRAENLDLDTYPDPERFFSYRRTTHAKEPDYGRQISAIAIRED</sequence>
<comment type="catalytic activity">
    <reaction evidence="9">
        <text>S-methyl-5'-thioadenosine + phosphate = 5-(methylsulfanyl)-alpha-D-ribose 1-phosphate + adenine</text>
        <dbReference type="Rhea" id="RHEA:11852"/>
        <dbReference type="ChEBI" id="CHEBI:16708"/>
        <dbReference type="ChEBI" id="CHEBI:17509"/>
        <dbReference type="ChEBI" id="CHEBI:43474"/>
        <dbReference type="ChEBI" id="CHEBI:58533"/>
        <dbReference type="EC" id="2.4.2.28"/>
    </reaction>
    <physiologicalReaction direction="left-to-right" evidence="9">
        <dbReference type="Rhea" id="RHEA:11853"/>
    </physiologicalReaction>
</comment>
<reference evidence="11 12" key="1">
    <citation type="submission" date="2019-06" db="EMBL/GenBank/DDBJ databases">
        <title>The draft genome of Rhizobium smilacinae PTYR-5.</title>
        <authorList>
            <person name="Liu L."/>
            <person name="Li L."/>
            <person name="Zhang X."/>
        </authorList>
    </citation>
    <scope>NUCLEOTIDE SEQUENCE [LARGE SCALE GENOMIC DNA]</scope>
    <source>
        <strain evidence="11 12">PTYR-5</strain>
    </source>
</reference>
<evidence type="ECO:0000313" key="11">
    <source>
        <dbReference type="EMBL" id="TNM63009.1"/>
    </source>
</evidence>
<dbReference type="PANTHER" id="PTHR30616:SF2">
    <property type="entry name" value="PURINE NUCLEOSIDE PHOSPHORYLASE LACC1"/>
    <property type="match status" value="1"/>
</dbReference>
<comment type="caution">
    <text evidence="11">The sequence shown here is derived from an EMBL/GenBank/DDBJ whole genome shotgun (WGS) entry which is preliminary data.</text>
</comment>
<dbReference type="Gene3D" id="3.60.140.10">
    <property type="entry name" value="CNF1/YfiH-like putative cysteine hydrolases"/>
    <property type="match status" value="1"/>
</dbReference>